<organism evidence="1 2">
    <name type="scientific">Pseudomonas syringae pv. maculicola</name>
    <dbReference type="NCBI Taxonomy" id="59511"/>
    <lineage>
        <taxon>Bacteria</taxon>
        <taxon>Pseudomonadati</taxon>
        <taxon>Pseudomonadota</taxon>
        <taxon>Gammaproteobacteria</taxon>
        <taxon>Pseudomonadales</taxon>
        <taxon>Pseudomonadaceae</taxon>
        <taxon>Pseudomonas</taxon>
    </lineage>
</organism>
<accession>A0A0N0WTL1</accession>
<proteinExistence type="predicted"/>
<sequence length="119" mass="12889">MGIREDIQRDMAESFDTDLADAVKAFRGGITLPGAVDPITEVSTPGVVIAYTGRGVFVDYRIDLIDGESIKATDQQLIALINEVIGGIPQVGHKINGFDVITVKNDPADCIYEIQLRKV</sequence>
<protein>
    <submittedName>
        <fullName evidence="1">Uncharacterized protein</fullName>
    </submittedName>
</protein>
<gene>
    <name evidence="1" type="ORF">ALP13_02715</name>
</gene>
<name>A0A0N0WTL1_PSEYM</name>
<evidence type="ECO:0000313" key="2">
    <source>
        <dbReference type="Proteomes" id="UP000271631"/>
    </source>
</evidence>
<reference evidence="1 2" key="1">
    <citation type="submission" date="2018-08" db="EMBL/GenBank/DDBJ databases">
        <title>Recombination of ecologically and evolutionarily significant loci maintains genetic cohesion in the Pseudomonas syringae species complex.</title>
        <authorList>
            <person name="Dillon M."/>
            <person name="Thakur S."/>
            <person name="Almeida R.N.D."/>
            <person name="Weir B.S."/>
            <person name="Guttman D.S."/>
        </authorList>
    </citation>
    <scope>NUCLEOTIDE SEQUENCE [LARGE SCALE GENOMIC DNA]</scope>
    <source>
        <strain evidence="1 2">ICMP 11281</strain>
    </source>
</reference>
<evidence type="ECO:0000313" key="1">
    <source>
        <dbReference type="EMBL" id="RMV44465.1"/>
    </source>
</evidence>
<dbReference type="EMBL" id="RBUQ01000004">
    <property type="protein sequence ID" value="RMV44465.1"/>
    <property type="molecule type" value="Genomic_DNA"/>
</dbReference>
<dbReference type="RefSeq" id="WP_054070251.1">
    <property type="nucleotide sequence ID" value="NZ_LGLG01000340.1"/>
</dbReference>
<dbReference type="Proteomes" id="UP000271631">
    <property type="component" value="Unassembled WGS sequence"/>
</dbReference>
<comment type="caution">
    <text evidence="1">The sequence shown here is derived from an EMBL/GenBank/DDBJ whole genome shotgun (WGS) entry which is preliminary data.</text>
</comment>
<dbReference type="AlphaFoldDB" id="A0A0N0WTL1"/>